<keyword evidence="6" id="KW-0493">Microtubule</keyword>
<dbReference type="PANTHER" id="PTHR15874:SF1">
    <property type="entry name" value="NUCLEOLAR AND SPINDLE-ASSOCIATED PROTEIN 1"/>
    <property type="match status" value="1"/>
</dbReference>
<evidence type="ECO:0000256" key="10">
    <source>
        <dbReference type="ARBA" id="ARBA00023242"/>
    </source>
</evidence>
<feature type="compositionally biased region" description="Basic and acidic residues" evidence="12">
    <location>
        <begin position="95"/>
        <end position="124"/>
    </location>
</feature>
<dbReference type="GO" id="GO:0008017">
    <property type="term" value="F:microtubule binding"/>
    <property type="evidence" value="ECO:0007669"/>
    <property type="project" value="TreeGrafter"/>
</dbReference>
<dbReference type="Proteomes" id="UP001230051">
    <property type="component" value="Unassembled WGS sequence"/>
</dbReference>
<dbReference type="AlphaFoldDB" id="A0AAD8D0V6"/>
<evidence type="ECO:0000256" key="7">
    <source>
        <dbReference type="ARBA" id="ARBA00022776"/>
    </source>
</evidence>
<feature type="compositionally biased region" description="Polar residues" evidence="12">
    <location>
        <begin position="126"/>
        <end position="135"/>
    </location>
</feature>
<keyword evidence="14" id="KW-1185">Reference proteome</keyword>
<comment type="caution">
    <text evidence="13">The sequence shown here is derived from an EMBL/GenBank/DDBJ whole genome shotgun (WGS) entry which is preliminary data.</text>
</comment>
<sequence length="493" mass="55819">MDMDLESLKYVELQRLAKDVGLKANMKAERLLKALKQHFQKPQQDEVSREQEEHINMDTTSSTECRGLNLSQEQQTIETTVFVTTRRRHGRQAAKTKESNPENNREEEKTELQKEAENESKDNVGETEQTVGQNPNKRKHCLRETVSSDSEVEVVENSPIEVSAENKREKCAVSETGVEQVIEKEKRQTIHPAGKIPRLAGLLNRKTIMNPTTPNFKKLHEAHFSKLESIDSYIQRKNKQMEAFKNSVKEVKIMSTNILKPSEGRTPGQNSKKSLSSRSSSLFSPKTQEKKRTATSSNLHRSPRTSTNKPNTSVISTFKPTILSARKINVRFSEATKDNEHKRSLVRTPSRRSQYTEIAKTPTGQSKRVKPSIDKPGVTNSNSKLPVATPFKFEGATAGTPGTNKKNTVFDLKASLARPLAYQPHKGKLKPLEATKENKAVLNKPLNSSVCSHQKNYKQHPIQTRGERREKHFEDRKQKKDKILGARRGLAMN</sequence>
<dbReference type="GO" id="GO:0072686">
    <property type="term" value="C:mitotic spindle"/>
    <property type="evidence" value="ECO:0007669"/>
    <property type="project" value="TreeGrafter"/>
</dbReference>
<keyword evidence="10" id="KW-0539">Nucleus</keyword>
<feature type="compositionally biased region" description="Basic residues" evidence="12">
    <location>
        <begin position="85"/>
        <end position="94"/>
    </location>
</feature>
<dbReference type="InterPro" id="IPR026756">
    <property type="entry name" value="NuSAP"/>
</dbReference>
<dbReference type="GO" id="GO:0003677">
    <property type="term" value="F:DNA binding"/>
    <property type="evidence" value="ECO:0007669"/>
    <property type="project" value="UniProtKB-KW"/>
</dbReference>
<keyword evidence="4" id="KW-0963">Cytoplasm</keyword>
<evidence type="ECO:0000256" key="12">
    <source>
        <dbReference type="SAM" id="MobiDB-lite"/>
    </source>
</evidence>
<keyword evidence="9" id="KW-0206">Cytoskeleton</keyword>
<dbReference type="GO" id="GO:0005874">
    <property type="term" value="C:microtubule"/>
    <property type="evidence" value="ECO:0007669"/>
    <property type="project" value="UniProtKB-KW"/>
</dbReference>
<evidence type="ECO:0000256" key="5">
    <source>
        <dbReference type="ARBA" id="ARBA00022618"/>
    </source>
</evidence>
<dbReference type="GO" id="GO:0005730">
    <property type="term" value="C:nucleolus"/>
    <property type="evidence" value="ECO:0007669"/>
    <property type="project" value="TreeGrafter"/>
</dbReference>
<dbReference type="GO" id="GO:0000281">
    <property type="term" value="P:mitotic cytokinesis"/>
    <property type="evidence" value="ECO:0007669"/>
    <property type="project" value="InterPro"/>
</dbReference>
<feature type="region of interest" description="Disordered" evidence="12">
    <location>
        <begin position="452"/>
        <end position="493"/>
    </location>
</feature>
<feature type="region of interest" description="Disordered" evidence="12">
    <location>
        <begin position="41"/>
        <end position="156"/>
    </location>
</feature>
<evidence type="ECO:0000256" key="11">
    <source>
        <dbReference type="ARBA" id="ARBA00023306"/>
    </source>
</evidence>
<feature type="compositionally biased region" description="Basic and acidic residues" evidence="12">
    <location>
        <begin position="465"/>
        <end position="484"/>
    </location>
</feature>
<comment type="subcellular location">
    <subcellularLocation>
        <location evidence="2">Cytoplasm</location>
        <location evidence="2">Cytoskeleton</location>
        <location evidence="2">Spindle</location>
    </subcellularLocation>
    <subcellularLocation>
        <location evidence="1">Nucleus</location>
    </subcellularLocation>
</comment>
<accession>A0AAD8D0V6</accession>
<proteinExistence type="inferred from homology"/>
<protein>
    <submittedName>
        <fullName evidence="13">Nucleolar and spindle-associated protein 1-like</fullName>
    </submittedName>
</protein>
<keyword evidence="11" id="KW-0131">Cell cycle</keyword>
<comment type="similarity">
    <text evidence="3">Belongs to the NUSAP family.</text>
</comment>
<evidence type="ECO:0000256" key="3">
    <source>
        <dbReference type="ARBA" id="ARBA00009702"/>
    </source>
</evidence>
<evidence type="ECO:0000256" key="9">
    <source>
        <dbReference type="ARBA" id="ARBA00023212"/>
    </source>
</evidence>
<evidence type="ECO:0000256" key="2">
    <source>
        <dbReference type="ARBA" id="ARBA00004186"/>
    </source>
</evidence>
<feature type="compositionally biased region" description="Polar residues" evidence="12">
    <location>
        <begin position="351"/>
        <end position="366"/>
    </location>
</feature>
<keyword evidence="7" id="KW-0498">Mitosis</keyword>
<dbReference type="PANTHER" id="PTHR15874">
    <property type="entry name" value="NUCLEOLAR AND SPINDLE-ASSOCIATED PROTEIN 1"/>
    <property type="match status" value="1"/>
</dbReference>
<evidence type="ECO:0000256" key="1">
    <source>
        <dbReference type="ARBA" id="ARBA00004123"/>
    </source>
</evidence>
<dbReference type="GO" id="GO:0007076">
    <property type="term" value="P:mitotic chromosome condensation"/>
    <property type="evidence" value="ECO:0007669"/>
    <property type="project" value="TreeGrafter"/>
</dbReference>
<feature type="compositionally biased region" description="Low complexity" evidence="12">
    <location>
        <begin position="271"/>
        <end position="284"/>
    </location>
</feature>
<evidence type="ECO:0000313" key="14">
    <source>
        <dbReference type="Proteomes" id="UP001230051"/>
    </source>
</evidence>
<feature type="region of interest" description="Disordered" evidence="12">
    <location>
        <begin position="334"/>
        <end position="386"/>
    </location>
</feature>
<feature type="compositionally biased region" description="Basic and acidic residues" evidence="12">
    <location>
        <begin position="334"/>
        <end position="343"/>
    </location>
</feature>
<keyword evidence="5" id="KW-0132">Cell division</keyword>
<gene>
    <name evidence="13" type="primary">nusap1</name>
    <name evidence="13" type="ORF">AOXY_G20710</name>
</gene>
<evidence type="ECO:0000256" key="6">
    <source>
        <dbReference type="ARBA" id="ARBA00022701"/>
    </source>
</evidence>
<keyword evidence="8" id="KW-0238">DNA-binding</keyword>
<dbReference type="Pfam" id="PF16006">
    <property type="entry name" value="NUSAP"/>
    <property type="match status" value="1"/>
</dbReference>
<reference evidence="13" key="1">
    <citation type="submission" date="2022-02" db="EMBL/GenBank/DDBJ databases">
        <title>Atlantic sturgeon de novo genome assembly.</title>
        <authorList>
            <person name="Stock M."/>
            <person name="Klopp C."/>
            <person name="Guiguen Y."/>
            <person name="Cabau C."/>
            <person name="Parinello H."/>
            <person name="Santidrian Yebra-Pimentel E."/>
            <person name="Kuhl H."/>
            <person name="Dirks R.P."/>
            <person name="Guessner J."/>
            <person name="Wuertz S."/>
            <person name="Du K."/>
            <person name="Schartl M."/>
        </authorList>
    </citation>
    <scope>NUCLEOTIDE SEQUENCE</scope>
    <source>
        <strain evidence="13">STURGEONOMICS-FGT-2020</strain>
        <tissue evidence="13">Whole blood</tissue>
    </source>
</reference>
<feature type="compositionally biased region" description="Basic and acidic residues" evidence="12">
    <location>
        <begin position="43"/>
        <end position="56"/>
    </location>
</feature>
<evidence type="ECO:0000256" key="8">
    <source>
        <dbReference type="ARBA" id="ARBA00023125"/>
    </source>
</evidence>
<name>A0AAD8D0V6_ACIOX</name>
<dbReference type="GO" id="GO:0040001">
    <property type="term" value="P:establishment of mitotic spindle localization"/>
    <property type="evidence" value="ECO:0007669"/>
    <property type="project" value="InterPro"/>
</dbReference>
<feature type="compositionally biased region" description="Polar residues" evidence="12">
    <location>
        <begin position="294"/>
        <end position="314"/>
    </location>
</feature>
<feature type="region of interest" description="Disordered" evidence="12">
    <location>
        <begin position="256"/>
        <end position="314"/>
    </location>
</feature>
<organism evidence="13 14">
    <name type="scientific">Acipenser oxyrinchus oxyrinchus</name>
    <dbReference type="NCBI Taxonomy" id="40147"/>
    <lineage>
        <taxon>Eukaryota</taxon>
        <taxon>Metazoa</taxon>
        <taxon>Chordata</taxon>
        <taxon>Craniata</taxon>
        <taxon>Vertebrata</taxon>
        <taxon>Euteleostomi</taxon>
        <taxon>Actinopterygii</taxon>
        <taxon>Chondrostei</taxon>
        <taxon>Acipenseriformes</taxon>
        <taxon>Acipenseridae</taxon>
        <taxon>Acipenser</taxon>
    </lineage>
</organism>
<evidence type="ECO:0000313" key="13">
    <source>
        <dbReference type="EMBL" id="KAK1160490.1"/>
    </source>
</evidence>
<feature type="compositionally biased region" description="Polar residues" evidence="12">
    <location>
        <begin position="57"/>
        <end position="83"/>
    </location>
</feature>
<evidence type="ECO:0000256" key="4">
    <source>
        <dbReference type="ARBA" id="ARBA00022490"/>
    </source>
</evidence>
<dbReference type="EMBL" id="JAGXEW010000020">
    <property type="protein sequence ID" value="KAK1160490.1"/>
    <property type="molecule type" value="Genomic_DNA"/>
</dbReference>